<dbReference type="Gene3D" id="3.40.50.150">
    <property type="entry name" value="Vaccinia Virus protein VP39"/>
    <property type="match status" value="1"/>
</dbReference>
<name>A0A7W9EFB8_9SPHN</name>
<comment type="caution">
    <text evidence="1">The sequence shown here is derived from an EMBL/GenBank/DDBJ whole genome shotgun (WGS) entry which is preliminary data.</text>
</comment>
<dbReference type="InterPro" id="IPR010342">
    <property type="entry name" value="DUF938"/>
</dbReference>
<dbReference type="InterPro" id="IPR029063">
    <property type="entry name" value="SAM-dependent_MTases_sf"/>
</dbReference>
<dbReference type="AlphaFoldDB" id="A0A7W9EFB8"/>
<evidence type="ECO:0000313" key="2">
    <source>
        <dbReference type="Proteomes" id="UP000549617"/>
    </source>
</evidence>
<dbReference type="Pfam" id="PF06080">
    <property type="entry name" value="DUF938"/>
    <property type="match status" value="1"/>
</dbReference>
<dbReference type="CDD" id="cd02440">
    <property type="entry name" value="AdoMet_MTases"/>
    <property type="match status" value="1"/>
</dbReference>
<proteinExistence type="predicted"/>
<dbReference type="SUPFAM" id="SSF53335">
    <property type="entry name" value="S-adenosyl-L-methionine-dependent methyltransferases"/>
    <property type="match status" value="1"/>
</dbReference>
<dbReference type="Proteomes" id="UP000549617">
    <property type="component" value="Unassembled WGS sequence"/>
</dbReference>
<accession>A0A7W9EFB8</accession>
<sequence>MTGSEPWFVAEAGPEAKKYAPATLRNRDAIVDVLRGILPETGLVLEIASGSGEHIVHFAHAFPKLDWQPSDPDAEARRSIAAWTAESGLAHIRPPIDLDAAAPDWPIARADAILCINMIHISPWAATEGLIAGAARLLSPGGVLYLYGPFIRAGVETAESNLAFDVSLKSRDAEWGIRALEDVTMLAAGQGLRLDQVEEMAANNLSVAFRREDRRRD</sequence>
<dbReference type="RefSeq" id="WP_343052996.1">
    <property type="nucleotide sequence ID" value="NZ_JACIJC010000005.1"/>
</dbReference>
<dbReference type="PANTHER" id="PTHR20974:SF0">
    <property type="entry name" value="UPF0585 PROTEIN CG18661"/>
    <property type="match status" value="1"/>
</dbReference>
<keyword evidence="1" id="KW-0808">Transferase</keyword>
<dbReference type="GO" id="GO:0008168">
    <property type="term" value="F:methyltransferase activity"/>
    <property type="evidence" value="ECO:0007669"/>
    <property type="project" value="UniProtKB-KW"/>
</dbReference>
<dbReference type="EMBL" id="JACIJC010000005">
    <property type="protein sequence ID" value="MBB5687077.1"/>
    <property type="molecule type" value="Genomic_DNA"/>
</dbReference>
<protein>
    <submittedName>
        <fullName evidence="1">SAM-dependent methyltransferase</fullName>
    </submittedName>
</protein>
<keyword evidence="2" id="KW-1185">Reference proteome</keyword>
<keyword evidence="1" id="KW-0489">Methyltransferase</keyword>
<organism evidence="1 2">
    <name type="scientific">Sphingobium boeckii</name>
    <dbReference type="NCBI Taxonomy" id="1082345"/>
    <lineage>
        <taxon>Bacteria</taxon>
        <taxon>Pseudomonadati</taxon>
        <taxon>Pseudomonadota</taxon>
        <taxon>Alphaproteobacteria</taxon>
        <taxon>Sphingomonadales</taxon>
        <taxon>Sphingomonadaceae</taxon>
        <taxon>Sphingobium</taxon>
    </lineage>
</organism>
<reference evidence="1 2" key="1">
    <citation type="submission" date="2020-08" db="EMBL/GenBank/DDBJ databases">
        <title>Genomic Encyclopedia of Type Strains, Phase IV (KMG-IV): sequencing the most valuable type-strain genomes for metagenomic binning, comparative biology and taxonomic classification.</title>
        <authorList>
            <person name="Goeker M."/>
        </authorList>
    </citation>
    <scope>NUCLEOTIDE SEQUENCE [LARGE SCALE GENOMIC DNA]</scope>
    <source>
        <strain evidence="1 2">DSM 25079</strain>
    </source>
</reference>
<gene>
    <name evidence="1" type="ORF">FHS49_003105</name>
</gene>
<evidence type="ECO:0000313" key="1">
    <source>
        <dbReference type="EMBL" id="MBB5687077.1"/>
    </source>
</evidence>
<dbReference type="PANTHER" id="PTHR20974">
    <property type="entry name" value="UPF0585 PROTEIN CG18661"/>
    <property type="match status" value="1"/>
</dbReference>
<dbReference type="GO" id="GO:0032259">
    <property type="term" value="P:methylation"/>
    <property type="evidence" value="ECO:0007669"/>
    <property type="project" value="UniProtKB-KW"/>
</dbReference>